<accession>A0ABT8WSV6</accession>
<reference evidence="1" key="1">
    <citation type="submission" date="2023-07" db="EMBL/GenBank/DDBJ databases">
        <title>Two novel species in the genus Flavivirga.</title>
        <authorList>
            <person name="Kwon K."/>
        </authorList>
    </citation>
    <scope>NUCLEOTIDE SEQUENCE</scope>
    <source>
        <strain evidence="1">KACC 14158</strain>
    </source>
</reference>
<evidence type="ECO:0000313" key="2">
    <source>
        <dbReference type="Proteomes" id="UP001176806"/>
    </source>
</evidence>
<keyword evidence="2" id="KW-1185">Reference proteome</keyword>
<dbReference type="EMBL" id="JAUOEL010000007">
    <property type="protein sequence ID" value="MDO5976263.1"/>
    <property type="molecule type" value="Genomic_DNA"/>
</dbReference>
<gene>
    <name evidence="1" type="ORF">Q4Q40_18850</name>
</gene>
<proteinExistence type="predicted"/>
<organism evidence="1 2">
    <name type="scientific">Flavivirga jejuensis</name>
    <dbReference type="NCBI Taxonomy" id="870487"/>
    <lineage>
        <taxon>Bacteria</taxon>
        <taxon>Pseudomonadati</taxon>
        <taxon>Bacteroidota</taxon>
        <taxon>Flavobacteriia</taxon>
        <taxon>Flavobacteriales</taxon>
        <taxon>Flavobacteriaceae</taxon>
        <taxon>Flavivirga</taxon>
    </lineage>
</organism>
<protein>
    <submittedName>
        <fullName evidence="1">Uncharacterized protein</fullName>
    </submittedName>
</protein>
<comment type="caution">
    <text evidence="1">The sequence shown here is derived from an EMBL/GenBank/DDBJ whole genome shotgun (WGS) entry which is preliminary data.</text>
</comment>
<dbReference type="RefSeq" id="WP_303303540.1">
    <property type="nucleotide sequence ID" value="NZ_BAABDA010000028.1"/>
</dbReference>
<dbReference type="Proteomes" id="UP001176806">
    <property type="component" value="Unassembled WGS sequence"/>
</dbReference>
<sequence>MDSGEMPSKLICEEQGFKTAIAIAETLIIHASYIFNQLPESEQPVKRLNKRERFYEALPAQFNRQGYLDLAVQLGIKDKTAQGYMTNFVKGGLLHRDEKDSYTKPNKET</sequence>
<name>A0ABT8WSV6_9FLAO</name>
<evidence type="ECO:0000313" key="1">
    <source>
        <dbReference type="EMBL" id="MDO5976263.1"/>
    </source>
</evidence>